<reference evidence="7 8" key="1">
    <citation type="journal article" date="2023" name="Sci. Data">
        <title>Genome assembly of the Korean intertidal mud-creeper Batillaria attramentaria.</title>
        <authorList>
            <person name="Patra A.K."/>
            <person name="Ho P.T."/>
            <person name="Jun S."/>
            <person name="Lee S.J."/>
            <person name="Kim Y."/>
            <person name="Won Y.J."/>
        </authorList>
    </citation>
    <scope>NUCLEOTIDE SEQUENCE [LARGE SCALE GENOMIC DNA]</scope>
    <source>
        <strain evidence="7">Wonlab-2016</strain>
    </source>
</reference>
<dbReference type="GO" id="GO:0030170">
    <property type="term" value="F:pyridoxal phosphate binding"/>
    <property type="evidence" value="ECO:0007669"/>
    <property type="project" value="UniProtKB-UniRule"/>
</dbReference>
<evidence type="ECO:0000256" key="4">
    <source>
        <dbReference type="HAMAP-Rule" id="MF_03050"/>
    </source>
</evidence>
<dbReference type="InterPro" id="IPR011037">
    <property type="entry name" value="Pyrv_Knase-like_insert_dom_sf"/>
</dbReference>
<dbReference type="InterPro" id="IPR000192">
    <property type="entry name" value="Aminotrans_V_dom"/>
</dbReference>
<name>A0ABD0LDG2_9CAEN</name>
<keyword evidence="3 4" id="KW-0501">Molybdenum cofactor biosynthesis</keyword>
<evidence type="ECO:0000256" key="1">
    <source>
        <dbReference type="ARBA" id="ARBA00022679"/>
    </source>
</evidence>
<feature type="region of interest" description="Disordered" evidence="5">
    <location>
        <begin position="783"/>
        <end position="803"/>
    </location>
</feature>
<dbReference type="PANTHER" id="PTHR14237:SF80">
    <property type="entry name" value="MOLYBDENUM COFACTOR SULFURASE"/>
    <property type="match status" value="1"/>
</dbReference>
<dbReference type="InterPro" id="IPR005302">
    <property type="entry name" value="MoCF_Sase_C"/>
</dbReference>
<dbReference type="EMBL" id="JACVVK020000057">
    <property type="protein sequence ID" value="KAK7497612.1"/>
    <property type="molecule type" value="Genomic_DNA"/>
</dbReference>
<feature type="region of interest" description="Disordered" evidence="5">
    <location>
        <begin position="124"/>
        <end position="195"/>
    </location>
</feature>
<dbReference type="InterPro" id="IPR005303">
    <property type="entry name" value="MOCOS_middle"/>
</dbReference>
<dbReference type="Pfam" id="PF03473">
    <property type="entry name" value="MOSC"/>
    <property type="match status" value="1"/>
</dbReference>
<sequence>MHNVSGKAWVRKEDYALEIPRIARCKDSGWRRPADDRAQKHFVPETQPVAFQIARGVTIYRQFGPRAQENEGSFYRPGVPEVPQGIRVLRFFNTNPEHYSVIFTSGCTGALKLVAESFSFSKEHPPLEKTAKSNRQSTAPDDAKTDDNSQQASKGGNPDGETTRGDNQTAPDKSGEQDGGKRSKGSNFVLLEPERSPRSRSGYFCYLQDNHTSVQGMRELAAQRCSAVLCLTEEELKNGHTADTIVTGTVDQTSPTGNCLLAYPGQSNFSGRKYPLTWIEASQNGGLGFQKKLAGRWFVVLDAASLVSTSPLDLSRFQPDFVTLSFYKIFGFPTGLGALLVRNTSSWVLERRYFGGGTVAASTARDSFCALRPNLSERFEDGTLPYLDIIALRHGFDTIQNLAGGMDKASSHSFLIAQYFAENLGRLHHGNGTVLAEIYASRDFRDRESQGAIVNFSLRRSNGDYIGFAEVDKLAQLHEIHLRTGCFCNIGACQLFLGISSDTIRDNLNAGHVCGDDKDLINGRPTGSVRISFGYMSSLSDAVRCLQFIAECFLETHKTATKPTFTAPEWYVPPAVDAVTNKETSAVFGRSEFHGHGTKAAEEKRADDLGEKRAVRDEEGREGGSKGSEREEGETRTTDVTCSEKHRKLTDIFLYPIKSCGAFRVNEWEIGDRGLLYDRTWMVVSENGIALGQKREPRLCLLRPVIHLDSRTMELTFPGATSYYVPLDAGDVDDMSDVSVCTNKICNDRVNTGDCGDGVAAWLCDTLERPGLRLLRQLDRDKRETKRKDLGSQSEAPKGSGGLSLANESQFLLISRESVRSLQKKLAEAHEDSQAEEKDEASKPVVIDEESLVQRFRANLVIDGGLPFDEDNWTGVTCGDVQLTGQGKCSRCGMVCLDQNTGEKTSEPLRTLAAWKGGKVYFGVYLRANNSSARQTLTIGSPVAVS</sequence>
<comment type="catalytic activity">
    <reaction evidence="4">
        <text>Mo-molybdopterin + L-cysteine + AH2 = thio-Mo-molybdopterin + L-alanine + A + H2O</text>
        <dbReference type="Rhea" id="RHEA:42636"/>
        <dbReference type="ChEBI" id="CHEBI:13193"/>
        <dbReference type="ChEBI" id="CHEBI:15377"/>
        <dbReference type="ChEBI" id="CHEBI:17499"/>
        <dbReference type="ChEBI" id="CHEBI:35235"/>
        <dbReference type="ChEBI" id="CHEBI:57972"/>
        <dbReference type="ChEBI" id="CHEBI:71302"/>
        <dbReference type="ChEBI" id="CHEBI:82685"/>
        <dbReference type="EC" id="2.8.1.9"/>
    </reaction>
</comment>
<feature type="domain" description="MOSC" evidence="6">
    <location>
        <begin position="776"/>
        <end position="946"/>
    </location>
</feature>
<comment type="caution">
    <text evidence="7">The sequence shown here is derived from an EMBL/GenBank/DDBJ whole genome shotgun (WGS) entry which is preliminary data.</text>
</comment>
<dbReference type="PROSITE" id="PS51340">
    <property type="entry name" value="MOSC"/>
    <property type="match status" value="1"/>
</dbReference>
<dbReference type="PANTHER" id="PTHR14237">
    <property type="entry name" value="MOLYBDOPTERIN COFACTOR SULFURASE MOSC"/>
    <property type="match status" value="1"/>
</dbReference>
<feature type="compositionally biased region" description="Basic and acidic residues" evidence="5">
    <location>
        <begin position="591"/>
        <end position="637"/>
    </location>
</feature>
<dbReference type="GO" id="GO:0006777">
    <property type="term" value="P:Mo-molybdopterin cofactor biosynthetic process"/>
    <property type="evidence" value="ECO:0007669"/>
    <property type="project" value="UniProtKB-UniRule"/>
</dbReference>
<dbReference type="SUPFAM" id="SSF53383">
    <property type="entry name" value="PLP-dependent transferases"/>
    <property type="match status" value="1"/>
</dbReference>
<feature type="region of interest" description="Disordered" evidence="5">
    <location>
        <begin position="591"/>
        <end position="640"/>
    </location>
</feature>
<dbReference type="InterPro" id="IPR015422">
    <property type="entry name" value="PyrdxlP-dep_Trfase_small"/>
</dbReference>
<dbReference type="InterPro" id="IPR028886">
    <property type="entry name" value="MoCo_sulfurase"/>
</dbReference>
<feature type="modified residue" description="N6-(pyridoxal phosphate)lysine" evidence="4">
    <location>
        <position position="328"/>
    </location>
</feature>
<evidence type="ECO:0000313" key="8">
    <source>
        <dbReference type="Proteomes" id="UP001519460"/>
    </source>
</evidence>
<comment type="function">
    <text evidence="4">Sulfurates the molybdenum cofactor. Sulfation of molybdenum is essential for xanthine dehydrogenase (XDH) and aldehyde oxidase (ADO) enzymes in which molybdenum cofactor is liganded by 1 oxygen and 1 sulfur atom in active form.</text>
</comment>
<dbReference type="Proteomes" id="UP001519460">
    <property type="component" value="Unassembled WGS sequence"/>
</dbReference>
<dbReference type="Pfam" id="PF03476">
    <property type="entry name" value="MOSC_N"/>
    <property type="match status" value="1"/>
</dbReference>
<dbReference type="InterPro" id="IPR015421">
    <property type="entry name" value="PyrdxlP-dep_Trfase_major"/>
</dbReference>
<keyword evidence="8" id="KW-1185">Reference proteome</keyword>
<protein>
    <recommendedName>
        <fullName evidence="4">Molybdenum cofactor sulfurase</fullName>
        <shortName evidence="4">MCS</shortName>
        <shortName evidence="4">MOS</shortName>
        <shortName evidence="4">MoCo sulfurase</shortName>
        <ecNumber evidence="4">2.8.1.9</ecNumber>
    </recommendedName>
    <alternativeName>
        <fullName evidence="4">Molybdenum cofactor sulfurtransferase</fullName>
    </alternativeName>
</protein>
<comment type="similarity">
    <text evidence="4">Belongs to the class-V pyridoxal-phosphate-dependent aminotransferase family. MOCOS subfamily.</text>
</comment>
<dbReference type="InterPro" id="IPR015424">
    <property type="entry name" value="PyrdxlP-dep_Trfase"/>
</dbReference>
<comment type="cofactor">
    <cofactor evidence="4">
        <name>pyridoxal 5'-phosphate</name>
        <dbReference type="ChEBI" id="CHEBI:597326"/>
    </cofactor>
</comment>
<dbReference type="Gene3D" id="3.40.640.10">
    <property type="entry name" value="Type I PLP-dependent aspartate aminotransferase-like (Major domain)"/>
    <property type="match status" value="1"/>
</dbReference>
<evidence type="ECO:0000256" key="2">
    <source>
        <dbReference type="ARBA" id="ARBA00022898"/>
    </source>
</evidence>
<feature type="active site" evidence="4">
    <location>
        <position position="488"/>
    </location>
</feature>
<organism evidence="7 8">
    <name type="scientific">Batillaria attramentaria</name>
    <dbReference type="NCBI Taxonomy" id="370345"/>
    <lineage>
        <taxon>Eukaryota</taxon>
        <taxon>Metazoa</taxon>
        <taxon>Spiralia</taxon>
        <taxon>Lophotrochozoa</taxon>
        <taxon>Mollusca</taxon>
        <taxon>Gastropoda</taxon>
        <taxon>Caenogastropoda</taxon>
        <taxon>Sorbeoconcha</taxon>
        <taxon>Cerithioidea</taxon>
        <taxon>Batillariidae</taxon>
        <taxon>Batillaria</taxon>
    </lineage>
</organism>
<dbReference type="GO" id="GO:0016829">
    <property type="term" value="F:lyase activity"/>
    <property type="evidence" value="ECO:0007669"/>
    <property type="project" value="UniProtKB-UniRule"/>
</dbReference>
<evidence type="ECO:0000256" key="5">
    <source>
        <dbReference type="SAM" id="MobiDB-lite"/>
    </source>
</evidence>
<accession>A0ABD0LDG2</accession>
<dbReference type="SUPFAM" id="SSF50800">
    <property type="entry name" value="PK beta-barrel domain-like"/>
    <property type="match status" value="1"/>
</dbReference>
<gene>
    <name evidence="7" type="ORF">BaRGS_00011252</name>
</gene>
<dbReference type="Gene3D" id="3.90.1150.10">
    <property type="entry name" value="Aspartate Aminotransferase, domain 1"/>
    <property type="match status" value="1"/>
</dbReference>
<dbReference type="Pfam" id="PF00266">
    <property type="entry name" value="Aminotran_5"/>
    <property type="match status" value="1"/>
</dbReference>
<evidence type="ECO:0000259" key="6">
    <source>
        <dbReference type="PROSITE" id="PS51340"/>
    </source>
</evidence>
<keyword evidence="2 4" id="KW-0663">Pyridoxal phosphate</keyword>
<dbReference type="EC" id="2.8.1.9" evidence="4"/>
<dbReference type="GO" id="GO:0008265">
    <property type="term" value="F:molybdenum cofactor sulfurtransferase activity"/>
    <property type="evidence" value="ECO:0007669"/>
    <property type="project" value="UniProtKB-UniRule"/>
</dbReference>
<dbReference type="SUPFAM" id="SSF141673">
    <property type="entry name" value="MOSC N-terminal domain-like"/>
    <property type="match status" value="1"/>
</dbReference>
<evidence type="ECO:0000256" key="3">
    <source>
        <dbReference type="ARBA" id="ARBA00023150"/>
    </source>
</evidence>
<dbReference type="HAMAP" id="MF_03050">
    <property type="entry name" value="MOCOS"/>
    <property type="match status" value="1"/>
</dbReference>
<dbReference type="GO" id="GO:0030151">
    <property type="term" value="F:molybdenum ion binding"/>
    <property type="evidence" value="ECO:0007669"/>
    <property type="project" value="UniProtKB-UniRule"/>
</dbReference>
<keyword evidence="1 4" id="KW-0808">Transferase</keyword>
<evidence type="ECO:0000313" key="7">
    <source>
        <dbReference type="EMBL" id="KAK7497612.1"/>
    </source>
</evidence>
<proteinExistence type="inferred from homology"/>
<dbReference type="AlphaFoldDB" id="A0ABD0LDG2"/>